<organism evidence="5 6">
    <name type="scientific">[Eubacterium] siraeum</name>
    <dbReference type="NCBI Taxonomy" id="39492"/>
    <lineage>
        <taxon>Bacteria</taxon>
        <taxon>Bacillati</taxon>
        <taxon>Bacillota</taxon>
        <taxon>Clostridia</taxon>
        <taxon>Eubacteriales</taxon>
        <taxon>Oscillospiraceae</taxon>
        <taxon>Oscillospiraceae incertae sedis</taxon>
    </lineage>
</organism>
<dbReference type="InterPro" id="IPR017911">
    <property type="entry name" value="MacB-like_ATP-bd"/>
</dbReference>
<dbReference type="GO" id="GO:0005524">
    <property type="term" value="F:ATP binding"/>
    <property type="evidence" value="ECO:0007669"/>
    <property type="project" value="UniProtKB-KW"/>
</dbReference>
<protein>
    <submittedName>
        <fullName evidence="5">Macrolide export ATP-binding/permease protein MacB</fullName>
        <ecNumber evidence="5">3.6.3.-</ecNumber>
    </submittedName>
</protein>
<dbReference type="STRING" id="39492.ERS852540_01240"/>
<dbReference type="SMART" id="SM00382">
    <property type="entry name" value="AAA"/>
    <property type="match status" value="1"/>
</dbReference>
<name>A0A174ZFZ9_9FIRM</name>
<dbReference type="Proteomes" id="UP000095662">
    <property type="component" value="Unassembled WGS sequence"/>
</dbReference>
<evidence type="ECO:0000256" key="2">
    <source>
        <dbReference type="ARBA" id="ARBA00022741"/>
    </source>
</evidence>
<accession>A0A174ZFZ9</accession>
<dbReference type="FunFam" id="3.40.50.300:FF:000032">
    <property type="entry name" value="Export ABC transporter ATP-binding protein"/>
    <property type="match status" value="1"/>
</dbReference>
<dbReference type="GO" id="GO:0016887">
    <property type="term" value="F:ATP hydrolysis activity"/>
    <property type="evidence" value="ECO:0007669"/>
    <property type="project" value="InterPro"/>
</dbReference>
<keyword evidence="1" id="KW-0813">Transport</keyword>
<dbReference type="CDD" id="cd03255">
    <property type="entry name" value="ABC_MJ0796_LolCDE_FtsE"/>
    <property type="match status" value="1"/>
</dbReference>
<evidence type="ECO:0000313" key="6">
    <source>
        <dbReference type="Proteomes" id="UP000095662"/>
    </source>
</evidence>
<evidence type="ECO:0000256" key="1">
    <source>
        <dbReference type="ARBA" id="ARBA00022448"/>
    </source>
</evidence>
<dbReference type="EMBL" id="CZBY01000008">
    <property type="protein sequence ID" value="CUQ86144.1"/>
    <property type="molecule type" value="Genomic_DNA"/>
</dbReference>
<evidence type="ECO:0000256" key="3">
    <source>
        <dbReference type="ARBA" id="ARBA00022840"/>
    </source>
</evidence>
<keyword evidence="3 5" id="KW-0067">ATP-binding</keyword>
<sequence>METILRAENISRSFKINDNTTVDALKDINLDVEKNKLVVLRGRSGSGKTTLINILGALDRPTGGDVYFDGKKITGLSDKEMDKLRRNDMSFVFQSVALIPTMTAYENVEFAMRLVGMPYAERVKRAKECLVRVGLEKRMHHRPGELSGGEQQRVAIARAISHKPKLIFADEPTAALDMPTGLAVMNLFKELVHTDGLTIVMTTHDTAMMEQCDVVYTLDDGRITDVRKQVE</sequence>
<feature type="domain" description="ABC transporter" evidence="4">
    <location>
        <begin position="5"/>
        <end position="230"/>
    </location>
</feature>
<dbReference type="InterPro" id="IPR003593">
    <property type="entry name" value="AAA+_ATPase"/>
</dbReference>
<proteinExistence type="predicted"/>
<dbReference type="InterPro" id="IPR015854">
    <property type="entry name" value="ABC_transpr_LolD-like"/>
</dbReference>
<dbReference type="AlphaFoldDB" id="A0A174ZFZ9"/>
<dbReference type="GO" id="GO:0005886">
    <property type="term" value="C:plasma membrane"/>
    <property type="evidence" value="ECO:0007669"/>
    <property type="project" value="TreeGrafter"/>
</dbReference>
<dbReference type="PROSITE" id="PS50893">
    <property type="entry name" value="ABC_TRANSPORTER_2"/>
    <property type="match status" value="1"/>
</dbReference>
<dbReference type="SUPFAM" id="SSF52540">
    <property type="entry name" value="P-loop containing nucleoside triphosphate hydrolases"/>
    <property type="match status" value="1"/>
</dbReference>
<gene>
    <name evidence="5" type="primary">macB_1</name>
    <name evidence="5" type="ORF">ERS852540_01240</name>
</gene>
<dbReference type="Pfam" id="PF00005">
    <property type="entry name" value="ABC_tran"/>
    <property type="match status" value="1"/>
</dbReference>
<dbReference type="Gene3D" id="3.40.50.300">
    <property type="entry name" value="P-loop containing nucleotide triphosphate hydrolases"/>
    <property type="match status" value="1"/>
</dbReference>
<dbReference type="InterPro" id="IPR003439">
    <property type="entry name" value="ABC_transporter-like_ATP-bd"/>
</dbReference>
<dbReference type="InterPro" id="IPR027417">
    <property type="entry name" value="P-loop_NTPase"/>
</dbReference>
<dbReference type="GO" id="GO:0098796">
    <property type="term" value="C:membrane protein complex"/>
    <property type="evidence" value="ECO:0007669"/>
    <property type="project" value="UniProtKB-ARBA"/>
</dbReference>
<evidence type="ECO:0000313" key="5">
    <source>
        <dbReference type="EMBL" id="CUQ86144.1"/>
    </source>
</evidence>
<keyword evidence="5" id="KW-0378">Hydrolase</keyword>
<dbReference type="PROSITE" id="PS00211">
    <property type="entry name" value="ABC_TRANSPORTER_1"/>
    <property type="match status" value="1"/>
</dbReference>
<dbReference type="GO" id="GO:0022857">
    <property type="term" value="F:transmembrane transporter activity"/>
    <property type="evidence" value="ECO:0007669"/>
    <property type="project" value="UniProtKB-ARBA"/>
</dbReference>
<evidence type="ECO:0000259" key="4">
    <source>
        <dbReference type="PROSITE" id="PS50893"/>
    </source>
</evidence>
<dbReference type="OrthoDB" id="9802264at2"/>
<reference evidence="5 6" key="1">
    <citation type="submission" date="2015-09" db="EMBL/GenBank/DDBJ databases">
        <authorList>
            <consortium name="Pathogen Informatics"/>
        </authorList>
    </citation>
    <scope>NUCLEOTIDE SEQUENCE [LARGE SCALE GENOMIC DNA]</scope>
    <source>
        <strain evidence="5 6">2789STDY5834928</strain>
    </source>
</reference>
<keyword evidence="2" id="KW-0547">Nucleotide-binding</keyword>
<dbReference type="EC" id="3.6.3.-" evidence="5"/>
<dbReference type="PANTHER" id="PTHR24220">
    <property type="entry name" value="IMPORT ATP-BINDING PROTEIN"/>
    <property type="match status" value="1"/>
</dbReference>
<dbReference type="InterPro" id="IPR017871">
    <property type="entry name" value="ABC_transporter-like_CS"/>
</dbReference>